<dbReference type="PANTHER" id="PTHR30055">
    <property type="entry name" value="HTH-TYPE TRANSCRIPTIONAL REGULATOR RUTR"/>
    <property type="match status" value="1"/>
</dbReference>
<keyword evidence="5" id="KW-0812">Transmembrane</keyword>
<evidence type="ECO:0000313" key="8">
    <source>
        <dbReference type="Proteomes" id="UP000193866"/>
    </source>
</evidence>
<evidence type="ECO:0000259" key="6">
    <source>
        <dbReference type="PROSITE" id="PS50977"/>
    </source>
</evidence>
<feature type="domain" description="HTH tetR-type" evidence="6">
    <location>
        <begin position="18"/>
        <end position="78"/>
    </location>
</feature>
<proteinExistence type="predicted"/>
<dbReference type="InterPro" id="IPR009057">
    <property type="entry name" value="Homeodomain-like_sf"/>
</dbReference>
<keyword evidence="3" id="KW-0804">Transcription</keyword>
<name>A0A1X1YS70_9MYCO</name>
<keyword evidence="8" id="KW-1185">Reference proteome</keyword>
<dbReference type="SUPFAM" id="SSF46689">
    <property type="entry name" value="Homeodomain-like"/>
    <property type="match status" value="1"/>
</dbReference>
<evidence type="ECO:0000313" key="7">
    <source>
        <dbReference type="EMBL" id="ORW13895.1"/>
    </source>
</evidence>
<keyword evidence="5" id="KW-1133">Transmembrane helix</keyword>
<reference evidence="7 8" key="1">
    <citation type="submission" date="2016-01" db="EMBL/GenBank/DDBJ databases">
        <title>The new phylogeny of the genus Mycobacterium.</title>
        <authorList>
            <person name="Tarcisio F."/>
            <person name="Conor M."/>
            <person name="Antonella G."/>
            <person name="Elisabetta G."/>
            <person name="Giulia F.S."/>
            <person name="Sara T."/>
            <person name="Anna F."/>
            <person name="Clotilde B."/>
            <person name="Roberto B."/>
            <person name="Veronica D.S."/>
            <person name="Fabio R."/>
            <person name="Monica P."/>
            <person name="Olivier J."/>
            <person name="Enrico T."/>
            <person name="Nicola S."/>
        </authorList>
    </citation>
    <scope>NUCLEOTIDE SEQUENCE [LARGE SCALE GENOMIC DNA]</scope>
    <source>
        <strain evidence="7 8">DSM 45394</strain>
    </source>
</reference>
<dbReference type="AlphaFoldDB" id="A0A1X1YS70"/>
<dbReference type="PROSITE" id="PS50977">
    <property type="entry name" value="HTH_TETR_2"/>
    <property type="match status" value="1"/>
</dbReference>
<evidence type="ECO:0000256" key="5">
    <source>
        <dbReference type="SAM" id="Phobius"/>
    </source>
</evidence>
<dbReference type="GO" id="GO:0003700">
    <property type="term" value="F:DNA-binding transcription factor activity"/>
    <property type="evidence" value="ECO:0007669"/>
    <property type="project" value="TreeGrafter"/>
</dbReference>
<organism evidence="7 8">
    <name type="scientific">Mycolicibacter longobardus</name>
    <dbReference type="NCBI Taxonomy" id="1108812"/>
    <lineage>
        <taxon>Bacteria</taxon>
        <taxon>Bacillati</taxon>
        <taxon>Actinomycetota</taxon>
        <taxon>Actinomycetes</taxon>
        <taxon>Mycobacteriales</taxon>
        <taxon>Mycobacteriaceae</taxon>
        <taxon>Mycolicibacter</taxon>
    </lineage>
</organism>
<dbReference type="PRINTS" id="PR00455">
    <property type="entry name" value="HTHTETR"/>
</dbReference>
<protein>
    <submittedName>
        <fullName evidence="7">TetR family transcriptional regulator</fullName>
    </submittedName>
</protein>
<dbReference type="STRING" id="1108812.AWC16_03785"/>
<feature type="DNA-binding region" description="H-T-H motif" evidence="4">
    <location>
        <begin position="41"/>
        <end position="60"/>
    </location>
</feature>
<evidence type="ECO:0000256" key="4">
    <source>
        <dbReference type="PROSITE-ProRule" id="PRU00335"/>
    </source>
</evidence>
<dbReference type="RefSeq" id="WP_085263187.1">
    <property type="nucleotide sequence ID" value="NZ_JACKVG010000012.1"/>
</dbReference>
<keyword evidence="1" id="KW-0805">Transcription regulation</keyword>
<comment type="caution">
    <text evidence="7">The sequence shown here is derived from an EMBL/GenBank/DDBJ whole genome shotgun (WGS) entry which is preliminary data.</text>
</comment>
<keyword evidence="5" id="KW-0472">Membrane</keyword>
<dbReference type="InterPro" id="IPR050109">
    <property type="entry name" value="HTH-type_TetR-like_transc_reg"/>
</dbReference>
<dbReference type="Proteomes" id="UP000193866">
    <property type="component" value="Unassembled WGS sequence"/>
</dbReference>
<gene>
    <name evidence="7" type="ORF">AWC16_03785</name>
</gene>
<evidence type="ECO:0000256" key="3">
    <source>
        <dbReference type="ARBA" id="ARBA00023163"/>
    </source>
</evidence>
<dbReference type="Gene3D" id="1.10.357.10">
    <property type="entry name" value="Tetracycline Repressor, domain 2"/>
    <property type="match status" value="1"/>
</dbReference>
<dbReference type="OrthoDB" id="4544397at2"/>
<feature type="transmembrane region" description="Helical" evidence="5">
    <location>
        <begin position="159"/>
        <end position="178"/>
    </location>
</feature>
<dbReference type="Pfam" id="PF00440">
    <property type="entry name" value="TetR_N"/>
    <property type="match status" value="1"/>
</dbReference>
<sequence>MAVADKSDKVTAREARRLQTRERLLGAATAEFKRTGMAQADVGAIVAAAGVAHGTFFFHFPTKEHVLLELERREEERIAKQFGKFLVKHHDLSDILAEAARLVIDLERRLGDPLFTEFLALHFSPTRPPAESGEHHPLIVLIAERIEVARERGEIDEDVVAMNSAVFFLLGLYALLITTRDWPIRPELVADYLTRTSRSLRALR</sequence>
<evidence type="ECO:0000256" key="1">
    <source>
        <dbReference type="ARBA" id="ARBA00023015"/>
    </source>
</evidence>
<accession>A0A1X1YS70</accession>
<dbReference type="InterPro" id="IPR001647">
    <property type="entry name" value="HTH_TetR"/>
</dbReference>
<dbReference type="PANTHER" id="PTHR30055:SF234">
    <property type="entry name" value="HTH-TYPE TRANSCRIPTIONAL REGULATOR BETI"/>
    <property type="match status" value="1"/>
</dbReference>
<dbReference type="EMBL" id="LQPG01000007">
    <property type="protein sequence ID" value="ORW13895.1"/>
    <property type="molecule type" value="Genomic_DNA"/>
</dbReference>
<keyword evidence="2 4" id="KW-0238">DNA-binding</keyword>
<dbReference type="GO" id="GO:0000976">
    <property type="term" value="F:transcription cis-regulatory region binding"/>
    <property type="evidence" value="ECO:0007669"/>
    <property type="project" value="TreeGrafter"/>
</dbReference>
<evidence type="ECO:0000256" key="2">
    <source>
        <dbReference type="ARBA" id="ARBA00023125"/>
    </source>
</evidence>